<sequence length="72" mass="7754">MFGIVRHSSGANGHRTASEFLITINALAYYNLAKPPKSANCALVLTSRIRPRGQRTIDVLGARVDGGMINDV</sequence>
<accession>A0A9J6HBL6</accession>
<protein>
    <submittedName>
        <fullName evidence="1">Uncharacterized protein</fullName>
    </submittedName>
</protein>
<organism evidence="1 2">
    <name type="scientific">Haemaphysalis longicornis</name>
    <name type="common">Bush tick</name>
    <dbReference type="NCBI Taxonomy" id="44386"/>
    <lineage>
        <taxon>Eukaryota</taxon>
        <taxon>Metazoa</taxon>
        <taxon>Ecdysozoa</taxon>
        <taxon>Arthropoda</taxon>
        <taxon>Chelicerata</taxon>
        <taxon>Arachnida</taxon>
        <taxon>Acari</taxon>
        <taxon>Parasitiformes</taxon>
        <taxon>Ixodida</taxon>
        <taxon>Ixodoidea</taxon>
        <taxon>Ixodidae</taxon>
        <taxon>Haemaphysalinae</taxon>
        <taxon>Haemaphysalis</taxon>
    </lineage>
</organism>
<gene>
    <name evidence="1" type="ORF">HPB48_026257</name>
</gene>
<comment type="caution">
    <text evidence="1">The sequence shown here is derived from an EMBL/GenBank/DDBJ whole genome shotgun (WGS) entry which is preliminary data.</text>
</comment>
<evidence type="ECO:0000313" key="2">
    <source>
        <dbReference type="Proteomes" id="UP000821853"/>
    </source>
</evidence>
<dbReference type="EMBL" id="JABSTR010001933">
    <property type="protein sequence ID" value="KAH9384264.1"/>
    <property type="molecule type" value="Genomic_DNA"/>
</dbReference>
<reference evidence="1 2" key="1">
    <citation type="journal article" date="2020" name="Cell">
        <title>Large-Scale Comparative Analyses of Tick Genomes Elucidate Their Genetic Diversity and Vector Capacities.</title>
        <authorList>
            <consortium name="Tick Genome and Microbiome Consortium (TIGMIC)"/>
            <person name="Jia N."/>
            <person name="Wang J."/>
            <person name="Shi W."/>
            <person name="Du L."/>
            <person name="Sun Y."/>
            <person name="Zhan W."/>
            <person name="Jiang J.F."/>
            <person name="Wang Q."/>
            <person name="Zhang B."/>
            <person name="Ji P."/>
            <person name="Bell-Sakyi L."/>
            <person name="Cui X.M."/>
            <person name="Yuan T.T."/>
            <person name="Jiang B.G."/>
            <person name="Yang W.F."/>
            <person name="Lam T.T."/>
            <person name="Chang Q.C."/>
            <person name="Ding S.J."/>
            <person name="Wang X.J."/>
            <person name="Zhu J.G."/>
            <person name="Ruan X.D."/>
            <person name="Zhao L."/>
            <person name="Wei J.T."/>
            <person name="Ye R.Z."/>
            <person name="Que T.C."/>
            <person name="Du C.H."/>
            <person name="Zhou Y.H."/>
            <person name="Cheng J.X."/>
            <person name="Dai P.F."/>
            <person name="Guo W.B."/>
            <person name="Han X.H."/>
            <person name="Huang E.J."/>
            <person name="Li L.F."/>
            <person name="Wei W."/>
            <person name="Gao Y.C."/>
            <person name="Liu J.Z."/>
            <person name="Shao H.Z."/>
            <person name="Wang X."/>
            <person name="Wang C.C."/>
            <person name="Yang T.C."/>
            <person name="Huo Q.B."/>
            <person name="Li W."/>
            <person name="Chen H.Y."/>
            <person name="Chen S.E."/>
            <person name="Zhou L.G."/>
            <person name="Ni X.B."/>
            <person name="Tian J.H."/>
            <person name="Sheng Y."/>
            <person name="Liu T."/>
            <person name="Pan Y.S."/>
            <person name="Xia L.Y."/>
            <person name="Li J."/>
            <person name="Zhao F."/>
            <person name="Cao W.C."/>
        </authorList>
    </citation>
    <scope>NUCLEOTIDE SEQUENCE [LARGE SCALE GENOMIC DNA]</scope>
    <source>
        <strain evidence="1">HaeL-2018</strain>
    </source>
</reference>
<name>A0A9J6HBL6_HAELO</name>
<dbReference type="AlphaFoldDB" id="A0A9J6HBL6"/>
<evidence type="ECO:0000313" key="1">
    <source>
        <dbReference type="EMBL" id="KAH9384264.1"/>
    </source>
</evidence>
<dbReference type="Proteomes" id="UP000821853">
    <property type="component" value="Unassembled WGS sequence"/>
</dbReference>
<dbReference type="VEuPathDB" id="VectorBase:HLOH_055883"/>
<proteinExistence type="predicted"/>
<keyword evidence="2" id="KW-1185">Reference proteome</keyword>